<evidence type="ECO:0000313" key="2">
    <source>
        <dbReference type="Proteomes" id="UP000023152"/>
    </source>
</evidence>
<dbReference type="AlphaFoldDB" id="X6LFP5"/>
<comment type="caution">
    <text evidence="1">The sequence shown here is derived from an EMBL/GenBank/DDBJ whole genome shotgun (WGS) entry which is preliminary data.</text>
</comment>
<gene>
    <name evidence="1" type="ORF">RFI_37246</name>
</gene>
<keyword evidence="2" id="KW-1185">Reference proteome</keyword>
<dbReference type="Proteomes" id="UP000023152">
    <property type="component" value="Unassembled WGS sequence"/>
</dbReference>
<evidence type="ECO:0000313" key="1">
    <source>
        <dbReference type="EMBL" id="ETO00201.1"/>
    </source>
</evidence>
<name>X6LFP5_RETFI</name>
<proteinExistence type="predicted"/>
<dbReference type="EMBL" id="ASPP01041661">
    <property type="protein sequence ID" value="ETO00201.1"/>
    <property type="molecule type" value="Genomic_DNA"/>
</dbReference>
<organism evidence="1 2">
    <name type="scientific">Reticulomyxa filosa</name>
    <dbReference type="NCBI Taxonomy" id="46433"/>
    <lineage>
        <taxon>Eukaryota</taxon>
        <taxon>Sar</taxon>
        <taxon>Rhizaria</taxon>
        <taxon>Retaria</taxon>
        <taxon>Foraminifera</taxon>
        <taxon>Monothalamids</taxon>
        <taxon>Reticulomyxidae</taxon>
        <taxon>Reticulomyxa</taxon>
    </lineage>
</organism>
<reference evidence="1 2" key="1">
    <citation type="journal article" date="2013" name="Curr. Biol.">
        <title>The Genome of the Foraminiferan Reticulomyxa filosa.</title>
        <authorList>
            <person name="Glockner G."/>
            <person name="Hulsmann N."/>
            <person name="Schleicher M."/>
            <person name="Noegel A.A."/>
            <person name="Eichinger L."/>
            <person name="Gallinger C."/>
            <person name="Pawlowski J."/>
            <person name="Sierra R."/>
            <person name="Euteneuer U."/>
            <person name="Pillet L."/>
            <person name="Moustafa A."/>
            <person name="Platzer M."/>
            <person name="Groth M."/>
            <person name="Szafranski K."/>
            <person name="Schliwa M."/>
        </authorList>
    </citation>
    <scope>NUCLEOTIDE SEQUENCE [LARGE SCALE GENOMIC DNA]</scope>
</reference>
<feature type="non-terminal residue" evidence="1">
    <location>
        <position position="1"/>
    </location>
</feature>
<protein>
    <recommendedName>
        <fullName evidence="3">EF-hand domain-containing protein</fullName>
    </recommendedName>
</protein>
<sequence length="129" mass="15030">DQLLNAMAWDMPSARTRIAKILSILGRERIRILTFIFKHMDITTSGFVTSSEIEKFDLLLFHNATMLVTLYKNKNIFFFSDMTKEDAVLFLNFGRLQPSGHINILQWLLTWKRAVSRARSVKVMDSFLD</sequence>
<evidence type="ECO:0008006" key="3">
    <source>
        <dbReference type="Google" id="ProtNLM"/>
    </source>
</evidence>
<accession>X6LFP5</accession>